<dbReference type="PANTHER" id="PTHR14009:SF34">
    <property type="entry name" value="LETM1 RBD DOMAIN-CONTAINING PROTEIN"/>
    <property type="match status" value="1"/>
</dbReference>
<dbReference type="EMBL" id="JAUIZM010000009">
    <property type="protein sequence ID" value="KAK1362892.1"/>
    <property type="molecule type" value="Genomic_DNA"/>
</dbReference>
<protein>
    <submittedName>
        <fullName evidence="1">LETM1 domain-containing protein</fullName>
    </submittedName>
</protein>
<dbReference type="InterPro" id="IPR044202">
    <property type="entry name" value="LETM1/MDM38-like"/>
</dbReference>
<accession>A0AAD8HB31</accession>
<dbReference type="AlphaFoldDB" id="A0AAD8HB31"/>
<reference evidence="1" key="1">
    <citation type="submission" date="2023-02" db="EMBL/GenBank/DDBJ databases">
        <title>Genome of toxic invasive species Heracleum sosnowskyi carries increased number of genes despite the absence of recent whole-genome duplications.</title>
        <authorList>
            <person name="Schelkunov M."/>
            <person name="Shtratnikova V."/>
            <person name="Makarenko M."/>
            <person name="Klepikova A."/>
            <person name="Omelchenko D."/>
            <person name="Novikova G."/>
            <person name="Obukhova E."/>
            <person name="Bogdanov V."/>
            <person name="Penin A."/>
            <person name="Logacheva M."/>
        </authorList>
    </citation>
    <scope>NUCLEOTIDE SEQUENCE</scope>
    <source>
        <strain evidence="1">Hsosn_3</strain>
        <tissue evidence="1">Leaf</tissue>
    </source>
</reference>
<sequence length="721" mass="82799">MYLQQHSSISFLNFCTEAPPEKSLAHTNESRRKKNALAVLNLLATSLTYVHLSRMYLECRMKIESDFESENSIRCIPSASHTSNSKWKVPKKYALTRNNNLCRYLLRHTQLSQVNSVRWYKPKVVSAMSSSDTDQPNAEDEQPVDMAKTFTLNIEYSRINFLTRVIHESANSFSSAIQTLEAARHYPELAMAWIGVDVQSWHKKLSYKVAVYALFKSAIEVELFLSQKRHTNASASKILYPTISSLGKCIEDLLKSRNPNLVNWFKMVELPRIAELFIHLFKKWSRDYAGSGVAGIILAISCCIAVRKLGSGRLSDHSLYVSIENILVQLMNLSYTSPVSMGKLHHLASEAGFEEEFLLHFGTKILPSKSIEDIEFWIGLVQKKLSVAFHRESVISGKQEYCDKDQEYDLAILGLFAFLGKKTRLFLSRMKIKDLDEQVEDFLNYLECGSLFIDPKFSSLPKYQLFMEVITDEIEWLDFYAEYNCKFYQDIRRSKKRTIRAKQEIILIKVFTTCYDVFSGLAHYFSTSQRPLDSKLLVFLHRSQSLLSICMEDYWAAYDRSGELVKKTEGDDKKFTTSSMEVVSKRRSRFAKSTSIYASLLSKVTSKFTDLWMGTQLFCFDVLVSINLVLKQLWGKKVTERERKKIARTLADLATLAPVTILMLIPMSAVAHAVTLIAVRRCIPALIPSQYSSERFNMVKQFKRRKEMEIDACSNIEDDAF</sequence>
<comment type="caution">
    <text evidence="1">The sequence shown here is derived from an EMBL/GenBank/DDBJ whole genome shotgun (WGS) entry which is preliminary data.</text>
</comment>
<name>A0AAD8HB31_9APIA</name>
<organism evidence="1 2">
    <name type="scientific">Heracleum sosnowskyi</name>
    <dbReference type="NCBI Taxonomy" id="360622"/>
    <lineage>
        <taxon>Eukaryota</taxon>
        <taxon>Viridiplantae</taxon>
        <taxon>Streptophyta</taxon>
        <taxon>Embryophyta</taxon>
        <taxon>Tracheophyta</taxon>
        <taxon>Spermatophyta</taxon>
        <taxon>Magnoliopsida</taxon>
        <taxon>eudicotyledons</taxon>
        <taxon>Gunneridae</taxon>
        <taxon>Pentapetalae</taxon>
        <taxon>asterids</taxon>
        <taxon>campanulids</taxon>
        <taxon>Apiales</taxon>
        <taxon>Apiaceae</taxon>
        <taxon>Apioideae</taxon>
        <taxon>apioid superclade</taxon>
        <taxon>Tordylieae</taxon>
        <taxon>Tordyliinae</taxon>
        <taxon>Heracleum</taxon>
    </lineage>
</organism>
<reference evidence="1" key="2">
    <citation type="submission" date="2023-05" db="EMBL/GenBank/DDBJ databases">
        <authorList>
            <person name="Schelkunov M.I."/>
        </authorList>
    </citation>
    <scope>NUCLEOTIDE SEQUENCE</scope>
    <source>
        <strain evidence="1">Hsosn_3</strain>
        <tissue evidence="1">Leaf</tissue>
    </source>
</reference>
<dbReference type="GO" id="GO:0005743">
    <property type="term" value="C:mitochondrial inner membrane"/>
    <property type="evidence" value="ECO:0007669"/>
    <property type="project" value="InterPro"/>
</dbReference>
<evidence type="ECO:0000313" key="1">
    <source>
        <dbReference type="EMBL" id="KAK1362892.1"/>
    </source>
</evidence>
<proteinExistence type="predicted"/>
<evidence type="ECO:0000313" key="2">
    <source>
        <dbReference type="Proteomes" id="UP001237642"/>
    </source>
</evidence>
<dbReference type="Proteomes" id="UP001237642">
    <property type="component" value="Unassembled WGS sequence"/>
</dbReference>
<dbReference type="PANTHER" id="PTHR14009">
    <property type="entry name" value="LEUCINE ZIPPER-EF-HAND CONTAINING TRANSMEMBRANE PROTEIN"/>
    <property type="match status" value="1"/>
</dbReference>
<dbReference type="GO" id="GO:0030003">
    <property type="term" value="P:intracellular monoatomic cation homeostasis"/>
    <property type="evidence" value="ECO:0007669"/>
    <property type="project" value="TreeGrafter"/>
</dbReference>
<gene>
    <name evidence="1" type="ORF">POM88_038453</name>
</gene>
<keyword evidence="2" id="KW-1185">Reference proteome</keyword>